<sequence length="135" mass="15587">MTRRRFSQTEVEYLRSLPAVEAVTENRITYSHDFQVSCMSRYLQGERPSVIFTSAGLSPMIVGHKRVERNIARWKHDDEIMNEAKQPGAMAVMPTDARNRLITMQMGQIQSLTCQVIALRQRVGELEQRFETIKS</sequence>
<organism evidence="2">
    <name type="scientific">Bifidobacterium dentium</name>
    <dbReference type="NCBI Taxonomy" id="1689"/>
    <lineage>
        <taxon>Bacteria</taxon>
        <taxon>Bacillati</taxon>
        <taxon>Actinomycetota</taxon>
        <taxon>Actinomycetes</taxon>
        <taxon>Bifidobacteriales</taxon>
        <taxon>Bifidobacteriaceae</taxon>
        <taxon>Bifidobacterium</taxon>
    </lineage>
</organism>
<evidence type="ECO:0000313" key="2">
    <source>
        <dbReference type="EMBL" id="VYS72307.1"/>
    </source>
</evidence>
<dbReference type="EMBL" id="CACRSP010000001">
    <property type="protein sequence ID" value="VYS72307.1"/>
    <property type="molecule type" value="Genomic_DNA"/>
</dbReference>
<evidence type="ECO:0000313" key="3">
    <source>
        <dbReference type="Proteomes" id="UP000429211"/>
    </source>
</evidence>
<gene>
    <name evidence="2" type="ORF">BDLFYP24_00030</name>
    <name evidence="1" type="ORF">GBB04_09540</name>
</gene>
<reference evidence="1 3" key="1">
    <citation type="journal article" date="2019" name="Nat. Med.">
        <title>A library of human gut bacterial isolates paired with longitudinal multiomics data enables mechanistic microbiome research.</title>
        <authorList>
            <person name="Poyet M."/>
            <person name="Groussin M."/>
            <person name="Gibbons S.M."/>
            <person name="Avila-Pacheco J."/>
            <person name="Jiang X."/>
            <person name="Kearney S.M."/>
            <person name="Perrotta A.R."/>
            <person name="Berdy B."/>
            <person name="Zhao S."/>
            <person name="Lieberman T.D."/>
            <person name="Swanson P.K."/>
            <person name="Smith M."/>
            <person name="Roesemann S."/>
            <person name="Alexander J.E."/>
            <person name="Rich S.A."/>
            <person name="Livny J."/>
            <person name="Vlamakis H."/>
            <person name="Clish C."/>
            <person name="Bullock K."/>
            <person name="Deik A."/>
            <person name="Scott J."/>
            <person name="Pierce K.A."/>
            <person name="Xavier R.J."/>
            <person name="Alm E.J."/>
        </authorList>
    </citation>
    <scope>NUCLEOTIDE SEQUENCE [LARGE SCALE GENOMIC DNA]</scope>
    <source>
        <strain evidence="1 3">BIOML-A2</strain>
    </source>
</reference>
<dbReference type="Proteomes" id="UP000429211">
    <property type="component" value="Unassembled WGS sequence"/>
</dbReference>
<evidence type="ECO:0000313" key="1">
    <source>
        <dbReference type="EMBL" id="KAB7459623.1"/>
    </source>
</evidence>
<dbReference type="AlphaFoldDB" id="A0A6N2QV08"/>
<name>A0A6N2QV08_9BIFI</name>
<protein>
    <submittedName>
        <fullName evidence="1">Transposase</fullName>
    </submittedName>
</protein>
<proteinExistence type="predicted"/>
<dbReference type="RefSeq" id="WP_065468569.1">
    <property type="nucleotide sequence ID" value="NZ_BCYE01000023.1"/>
</dbReference>
<accession>A0A6N2QV08</accession>
<reference evidence="2" key="2">
    <citation type="submission" date="2019-11" db="EMBL/GenBank/DDBJ databases">
        <authorList>
            <person name="Feng L."/>
        </authorList>
    </citation>
    <scope>NUCLEOTIDE SEQUENCE</scope>
    <source>
        <strain evidence="2">BdentiumLFYP24</strain>
    </source>
</reference>
<dbReference type="EMBL" id="WDPD01000012">
    <property type="protein sequence ID" value="KAB7459623.1"/>
    <property type="molecule type" value="Genomic_DNA"/>
</dbReference>